<sequence length="116" mass="12881">MNCQISMHNKQPYLLAAWWRLHATASELQDLGWQRIDHNGRPIRAGVCPVGSHCTATMKLFEKKVIGALCVPSPSVDYESLGCFKPIYPEHVLNSISKHPGHAGHVQQTVIPSRVS</sequence>
<dbReference type="GeneID" id="33936920"/>
<dbReference type="RefSeq" id="XP_022285266.1">
    <property type="nucleotide sequence ID" value="XM_022429706.1"/>
</dbReference>
<accession>A0A219AQ05</accession>
<comment type="caution">
    <text evidence="1">The sequence shown here is derived from an EMBL/GenBank/DDBJ whole genome shotgun (WGS) entry which is preliminary data.</text>
</comment>
<name>A0A219AQ05_METCM</name>
<dbReference type="KEGG" id="pchm:VFPPC_18046"/>
<dbReference type="AlphaFoldDB" id="A0A219AQ05"/>
<dbReference type="Proteomes" id="UP000078397">
    <property type="component" value="Unassembled WGS sequence"/>
</dbReference>
<evidence type="ECO:0000313" key="2">
    <source>
        <dbReference type="Proteomes" id="UP000078397"/>
    </source>
</evidence>
<dbReference type="EMBL" id="LSBJ02000006">
    <property type="protein sequence ID" value="OWT42791.1"/>
    <property type="molecule type" value="Genomic_DNA"/>
</dbReference>
<reference evidence="1 2" key="1">
    <citation type="journal article" date="2016" name="PLoS Pathog.">
        <title>Biosynthesis of antibiotic leucinostatins in bio-control fungus Purpureocillium lilacinum and their inhibition on phytophthora revealed by genome mining.</title>
        <authorList>
            <person name="Wang G."/>
            <person name="Liu Z."/>
            <person name="Lin R."/>
            <person name="Li E."/>
            <person name="Mao Z."/>
            <person name="Ling J."/>
            <person name="Yang Y."/>
            <person name="Yin W.B."/>
            <person name="Xie B."/>
        </authorList>
    </citation>
    <scope>NUCLEOTIDE SEQUENCE [LARGE SCALE GENOMIC DNA]</scope>
    <source>
        <strain evidence="1">170</strain>
    </source>
</reference>
<organism evidence="1 2">
    <name type="scientific">Pochonia chlamydosporia 170</name>
    <dbReference type="NCBI Taxonomy" id="1380566"/>
    <lineage>
        <taxon>Eukaryota</taxon>
        <taxon>Fungi</taxon>
        <taxon>Dikarya</taxon>
        <taxon>Ascomycota</taxon>
        <taxon>Pezizomycotina</taxon>
        <taxon>Sordariomycetes</taxon>
        <taxon>Hypocreomycetidae</taxon>
        <taxon>Hypocreales</taxon>
        <taxon>Clavicipitaceae</taxon>
        <taxon>Pochonia</taxon>
    </lineage>
</organism>
<gene>
    <name evidence="1" type="ORF">VFPPC_18046</name>
</gene>
<evidence type="ECO:0000313" key="1">
    <source>
        <dbReference type="EMBL" id="OWT42791.1"/>
    </source>
</evidence>
<keyword evidence="2" id="KW-1185">Reference proteome</keyword>
<proteinExistence type="predicted"/>
<protein>
    <submittedName>
        <fullName evidence="1">Uncharacterized protein</fullName>
    </submittedName>
</protein>